<dbReference type="Proteomes" id="UP000634647">
    <property type="component" value="Unassembled WGS sequence"/>
</dbReference>
<evidence type="ECO:0000313" key="3">
    <source>
        <dbReference type="Proteomes" id="UP000634647"/>
    </source>
</evidence>
<evidence type="ECO:0000313" key="2">
    <source>
        <dbReference type="EMBL" id="GHE03914.1"/>
    </source>
</evidence>
<dbReference type="Pfam" id="PF20132">
    <property type="entry name" value="DUF6522"/>
    <property type="match status" value="1"/>
</dbReference>
<reference evidence="2" key="2">
    <citation type="submission" date="2023-06" db="EMBL/GenBank/DDBJ databases">
        <authorList>
            <person name="Sun Q."/>
            <person name="Zhou Y."/>
        </authorList>
    </citation>
    <scope>NUCLEOTIDE SEQUENCE</scope>
    <source>
        <strain evidence="2">CGMCC 1.10859</strain>
    </source>
</reference>
<sequence>MGAGLPRKVRRRQRGKKMIGFENGTIQVDAEEIAPGLRLTPDEVMQGFRNGTITSVCEQGQDEDAGRHRLTFTSADRRLRLIVDAEGRVLKRLSADRAPARTGQQPEAGTDRARQTPTAASRIGGTK</sequence>
<evidence type="ECO:0000256" key="1">
    <source>
        <dbReference type="SAM" id="MobiDB-lite"/>
    </source>
</evidence>
<dbReference type="InterPro" id="IPR045389">
    <property type="entry name" value="DUF6522"/>
</dbReference>
<comment type="caution">
    <text evidence="2">The sequence shown here is derived from an EMBL/GenBank/DDBJ whole genome shotgun (WGS) entry which is preliminary data.</text>
</comment>
<dbReference type="AlphaFoldDB" id="A0AAN4UTD6"/>
<reference evidence="2" key="1">
    <citation type="journal article" date="2014" name="Int. J. Syst. Evol. Microbiol.">
        <title>Complete genome sequence of Corynebacterium casei LMG S-19264T (=DSM 44701T), isolated from a smear-ripened cheese.</title>
        <authorList>
            <consortium name="US DOE Joint Genome Institute (JGI-PGF)"/>
            <person name="Walter F."/>
            <person name="Albersmeier A."/>
            <person name="Kalinowski J."/>
            <person name="Ruckert C."/>
        </authorList>
    </citation>
    <scope>NUCLEOTIDE SEQUENCE</scope>
    <source>
        <strain evidence="2">CGMCC 1.10859</strain>
    </source>
</reference>
<protein>
    <submittedName>
        <fullName evidence="2">Uncharacterized protein</fullName>
    </submittedName>
</protein>
<gene>
    <name evidence="2" type="ORF">GCM10008024_29010</name>
</gene>
<feature type="region of interest" description="Disordered" evidence="1">
    <location>
        <begin position="93"/>
        <end position="127"/>
    </location>
</feature>
<dbReference type="EMBL" id="BNAB01000014">
    <property type="protein sequence ID" value="GHE03914.1"/>
    <property type="molecule type" value="Genomic_DNA"/>
</dbReference>
<accession>A0AAN4UTD6</accession>
<proteinExistence type="predicted"/>
<name>A0AAN4UTD6_9RHOB</name>
<organism evidence="2 3">
    <name type="scientific">Allgaiera indica</name>
    <dbReference type="NCBI Taxonomy" id="765699"/>
    <lineage>
        <taxon>Bacteria</taxon>
        <taxon>Pseudomonadati</taxon>
        <taxon>Pseudomonadota</taxon>
        <taxon>Alphaproteobacteria</taxon>
        <taxon>Rhodobacterales</taxon>
        <taxon>Paracoccaceae</taxon>
        <taxon>Allgaiera</taxon>
    </lineage>
</organism>